<evidence type="ECO:0000313" key="3">
    <source>
        <dbReference type="Proteomes" id="UP000646365"/>
    </source>
</evidence>
<dbReference type="PANTHER" id="PTHR43682">
    <property type="entry name" value="LACTATE UTILIZATION PROTEIN C"/>
    <property type="match status" value="1"/>
</dbReference>
<evidence type="ECO:0000259" key="1">
    <source>
        <dbReference type="Pfam" id="PF02589"/>
    </source>
</evidence>
<dbReference type="SUPFAM" id="SSF100950">
    <property type="entry name" value="NagB/RpiA/CoA transferase-like"/>
    <property type="match status" value="1"/>
</dbReference>
<dbReference type="InterPro" id="IPR037171">
    <property type="entry name" value="NagB/RpiA_transferase-like"/>
</dbReference>
<proteinExistence type="predicted"/>
<keyword evidence="3" id="KW-1185">Reference proteome</keyword>
<organism evidence="2 3">
    <name type="scientific">Aliidongia dinghuensis</name>
    <dbReference type="NCBI Taxonomy" id="1867774"/>
    <lineage>
        <taxon>Bacteria</taxon>
        <taxon>Pseudomonadati</taxon>
        <taxon>Pseudomonadota</taxon>
        <taxon>Alphaproteobacteria</taxon>
        <taxon>Rhodospirillales</taxon>
        <taxon>Dongiaceae</taxon>
        <taxon>Aliidongia</taxon>
    </lineage>
</organism>
<dbReference type="EMBL" id="BMJQ01000012">
    <property type="protein sequence ID" value="GGF32702.1"/>
    <property type="molecule type" value="Genomic_DNA"/>
</dbReference>
<reference evidence="2" key="1">
    <citation type="journal article" date="2014" name="Int. J. Syst. Evol. Microbiol.">
        <title>Complete genome sequence of Corynebacterium casei LMG S-19264T (=DSM 44701T), isolated from a smear-ripened cheese.</title>
        <authorList>
            <consortium name="US DOE Joint Genome Institute (JGI-PGF)"/>
            <person name="Walter F."/>
            <person name="Albersmeier A."/>
            <person name="Kalinowski J."/>
            <person name="Ruckert C."/>
        </authorList>
    </citation>
    <scope>NUCLEOTIDE SEQUENCE</scope>
    <source>
        <strain evidence="2">CGMCC 1.15725</strain>
    </source>
</reference>
<accession>A0A8J3E550</accession>
<gene>
    <name evidence="2" type="ORF">GCM10011611_43610</name>
</gene>
<dbReference type="AlphaFoldDB" id="A0A8J3E550"/>
<comment type="caution">
    <text evidence="2">The sequence shown here is derived from an EMBL/GenBank/DDBJ whole genome shotgun (WGS) entry which is preliminary data.</text>
</comment>
<sequence length="233" mass="25123">MEDARSQILTGIRKSLKRGPLGEAAAAVGPASRIAEHRPGLIPARTTSLDRQGLRDLFVKMAEEVQTTVTRVADAAAVPGAVADYLARHNLPAEIAMAPDPALDAYPWADRPLLRIRRGRAEDHDQVSVTAAFAAIAETGTLMLTSGHDRPTTLNLMPDTHIVVLRADQVVGPYETAWARLRAQYEGNAMPRTVNFITGPSRTGDIEQRIQLGAHGPRRLHIVLVDGPDGEAA</sequence>
<dbReference type="Pfam" id="PF02589">
    <property type="entry name" value="LUD_dom"/>
    <property type="match status" value="1"/>
</dbReference>
<reference evidence="2" key="2">
    <citation type="submission" date="2020-09" db="EMBL/GenBank/DDBJ databases">
        <authorList>
            <person name="Sun Q."/>
            <person name="Zhou Y."/>
        </authorList>
    </citation>
    <scope>NUCLEOTIDE SEQUENCE</scope>
    <source>
        <strain evidence="2">CGMCC 1.15725</strain>
    </source>
</reference>
<evidence type="ECO:0000313" key="2">
    <source>
        <dbReference type="EMBL" id="GGF32702.1"/>
    </source>
</evidence>
<dbReference type="PANTHER" id="PTHR43682:SF1">
    <property type="entry name" value="LACTATE UTILIZATION PROTEIN C"/>
    <property type="match status" value="1"/>
</dbReference>
<name>A0A8J3E550_9PROT</name>
<dbReference type="InterPro" id="IPR003741">
    <property type="entry name" value="LUD_dom"/>
</dbReference>
<dbReference type="Proteomes" id="UP000646365">
    <property type="component" value="Unassembled WGS sequence"/>
</dbReference>
<dbReference type="Gene3D" id="3.40.50.10420">
    <property type="entry name" value="NagB/RpiA/CoA transferase-like"/>
    <property type="match status" value="1"/>
</dbReference>
<feature type="domain" description="LUD" evidence="1">
    <location>
        <begin position="57"/>
        <end position="225"/>
    </location>
</feature>
<protein>
    <recommendedName>
        <fullName evidence="1">LUD domain-containing protein</fullName>
    </recommendedName>
</protein>
<dbReference type="InterPro" id="IPR024185">
    <property type="entry name" value="FTHF_cligase-like_sf"/>
</dbReference>